<dbReference type="SUPFAM" id="SSF74650">
    <property type="entry name" value="Galactose mutarotase-like"/>
    <property type="match status" value="1"/>
</dbReference>
<keyword evidence="4 5" id="KW-0119">Carbohydrate metabolism</keyword>
<dbReference type="PANTHER" id="PTHR10091:SF0">
    <property type="entry name" value="GALACTOSE MUTAROTASE"/>
    <property type="match status" value="1"/>
</dbReference>
<dbReference type="GO" id="GO:0016853">
    <property type="term" value="F:isomerase activity"/>
    <property type="evidence" value="ECO:0007669"/>
    <property type="project" value="UniProtKB-KW"/>
</dbReference>
<organism evidence="7 8">
    <name type="scientific">Pseudoxanthomonas putridarboris</name>
    <dbReference type="NCBI Taxonomy" id="752605"/>
    <lineage>
        <taxon>Bacteria</taxon>
        <taxon>Pseudomonadati</taxon>
        <taxon>Pseudomonadota</taxon>
        <taxon>Gammaproteobacteria</taxon>
        <taxon>Lysobacterales</taxon>
        <taxon>Lysobacteraceae</taxon>
        <taxon>Pseudoxanthomonas</taxon>
    </lineage>
</organism>
<dbReference type="InterPro" id="IPR011013">
    <property type="entry name" value="Gal_mutarotase_sf_dom"/>
</dbReference>
<dbReference type="Pfam" id="PF01263">
    <property type="entry name" value="Aldose_epim"/>
    <property type="match status" value="1"/>
</dbReference>
<feature type="signal peptide" evidence="6">
    <location>
        <begin position="1"/>
        <end position="25"/>
    </location>
</feature>
<comment type="catalytic activity">
    <reaction evidence="5">
        <text>alpha-D-glucose = beta-D-glucose</text>
        <dbReference type="Rhea" id="RHEA:10264"/>
        <dbReference type="ChEBI" id="CHEBI:15903"/>
        <dbReference type="ChEBI" id="CHEBI:17925"/>
        <dbReference type="EC" id="5.1.3.3"/>
    </reaction>
</comment>
<dbReference type="InterPro" id="IPR015443">
    <property type="entry name" value="Aldose_1-epimerase"/>
</dbReference>
<keyword evidence="6" id="KW-0732">Signal</keyword>
<dbReference type="PANTHER" id="PTHR10091">
    <property type="entry name" value="ALDOSE-1-EPIMERASE"/>
    <property type="match status" value="1"/>
</dbReference>
<dbReference type="EMBL" id="JBBWWT010000003">
    <property type="protein sequence ID" value="MEL1264448.1"/>
    <property type="molecule type" value="Genomic_DNA"/>
</dbReference>
<sequence length="382" mass="40728">MGLGKGFAAGCVGALALAAAVGASAQQRTVIGTLPDGTQVEALKIEDGSGMRASVLTLGAALHSLEVPDRDGKYADVVLGDATLAATLAKPQYFGTIVGRFANRIAKGKFTLDGREYRVPTNDGPNSLHGGARGFDKVVWEVVEAKPDQVTLRYVSPDGDQGYPGALTVTARYALEGDGRLAIEYSATTDALTIVNLSNHAYWNLSGEGSGTAMDHELMIAADAYSPVDATLIPTGEFKPVQGTAFDFRTPKPIGRDLRTGSEPQLLHGRGYDHNWVVSRAPAKELREVARVHDPKSGRVMSLSSTQPGLQFYSGNFLDGTTVGKSGRVYRQGDAIALEPQLFPDTPNQPAFGSARLEPGQKYVNRIVYRFSTDKDSPGKTR</sequence>
<evidence type="ECO:0000256" key="1">
    <source>
        <dbReference type="ARBA" id="ARBA00005028"/>
    </source>
</evidence>
<dbReference type="Gene3D" id="2.70.98.10">
    <property type="match status" value="1"/>
</dbReference>
<evidence type="ECO:0000313" key="8">
    <source>
        <dbReference type="Proteomes" id="UP001459204"/>
    </source>
</evidence>
<comment type="pathway">
    <text evidence="1 5">Carbohydrate metabolism; hexose metabolism.</text>
</comment>
<dbReference type="InterPro" id="IPR008183">
    <property type="entry name" value="Aldose_1/G6P_1-epimerase"/>
</dbReference>
<dbReference type="CDD" id="cd09019">
    <property type="entry name" value="galactose_mutarotase_like"/>
    <property type="match status" value="1"/>
</dbReference>
<keyword evidence="8" id="KW-1185">Reference proteome</keyword>
<evidence type="ECO:0000256" key="6">
    <source>
        <dbReference type="SAM" id="SignalP"/>
    </source>
</evidence>
<evidence type="ECO:0000256" key="4">
    <source>
        <dbReference type="ARBA" id="ARBA00023277"/>
    </source>
</evidence>
<dbReference type="NCBIfam" id="NF008277">
    <property type="entry name" value="PRK11055.1"/>
    <property type="match status" value="1"/>
</dbReference>
<accession>A0ABU9IZP1</accession>
<dbReference type="EC" id="5.1.3.3" evidence="5"/>
<dbReference type="PIRSF" id="PIRSF005096">
    <property type="entry name" value="GALM"/>
    <property type="match status" value="1"/>
</dbReference>
<dbReference type="Proteomes" id="UP001459204">
    <property type="component" value="Unassembled WGS sequence"/>
</dbReference>
<evidence type="ECO:0000256" key="3">
    <source>
        <dbReference type="ARBA" id="ARBA00023235"/>
    </source>
</evidence>
<dbReference type="InterPro" id="IPR047215">
    <property type="entry name" value="Galactose_mutarotase-like"/>
</dbReference>
<evidence type="ECO:0000256" key="5">
    <source>
        <dbReference type="PIRNR" id="PIRNR005096"/>
    </source>
</evidence>
<proteinExistence type="inferred from homology"/>
<dbReference type="RefSeq" id="WP_341725628.1">
    <property type="nucleotide sequence ID" value="NZ_JBBWWT010000003.1"/>
</dbReference>
<name>A0ABU9IZP1_9GAMM</name>
<keyword evidence="3 5" id="KW-0413">Isomerase</keyword>
<reference evidence="7 8" key="1">
    <citation type="submission" date="2024-04" db="EMBL/GenBank/DDBJ databases">
        <title>Draft genome sequence of Pseudoxanthomonas putridarboris WD12.</title>
        <authorList>
            <person name="Oh J."/>
        </authorList>
    </citation>
    <scope>NUCLEOTIDE SEQUENCE [LARGE SCALE GENOMIC DNA]</scope>
    <source>
        <strain evidence="7 8">WD12</strain>
    </source>
</reference>
<gene>
    <name evidence="7" type="ORF">AAD027_08705</name>
</gene>
<feature type="chain" id="PRO_5046906906" description="Aldose 1-epimerase" evidence="6">
    <location>
        <begin position="26"/>
        <end position="382"/>
    </location>
</feature>
<comment type="similarity">
    <text evidence="2 5">Belongs to the aldose epimerase family.</text>
</comment>
<comment type="caution">
    <text evidence="7">The sequence shown here is derived from an EMBL/GenBank/DDBJ whole genome shotgun (WGS) entry which is preliminary data.</text>
</comment>
<protein>
    <recommendedName>
        <fullName evidence="5">Aldose 1-epimerase</fullName>
        <ecNumber evidence="5">5.1.3.3</ecNumber>
    </recommendedName>
</protein>
<evidence type="ECO:0000256" key="2">
    <source>
        <dbReference type="ARBA" id="ARBA00006206"/>
    </source>
</evidence>
<evidence type="ECO:0000313" key="7">
    <source>
        <dbReference type="EMBL" id="MEL1264448.1"/>
    </source>
</evidence>
<dbReference type="InterPro" id="IPR014718">
    <property type="entry name" value="GH-type_carb-bd"/>
</dbReference>